<feature type="active site" description="Proton donor" evidence="13">
    <location>
        <position position="159"/>
    </location>
</feature>
<dbReference type="FunFam" id="3.30.360.10:FF:000009">
    <property type="entry name" value="4-hydroxy-tetrahydrodipicolinate reductase"/>
    <property type="match status" value="1"/>
</dbReference>
<evidence type="ECO:0000256" key="10">
    <source>
        <dbReference type="ARBA" id="ARBA00038983"/>
    </source>
</evidence>
<dbReference type="PANTHER" id="PTHR20836:SF0">
    <property type="entry name" value="4-HYDROXY-TETRAHYDRODIPICOLINATE REDUCTASE 1, CHLOROPLASTIC-RELATED"/>
    <property type="match status" value="1"/>
</dbReference>
<dbReference type="InterPro" id="IPR036291">
    <property type="entry name" value="NAD(P)-bd_dom_sf"/>
</dbReference>
<keyword evidence="8 13" id="KW-0457">Lysine biosynthesis</keyword>
<keyword evidence="6 13" id="KW-0560">Oxidoreductase</keyword>
<protein>
    <recommendedName>
        <fullName evidence="10 13">4-hydroxy-tetrahydrodipicolinate reductase</fullName>
        <shortName evidence="13">HTPA reductase</shortName>
        <ecNumber evidence="10 13">1.17.1.8</ecNumber>
    </recommendedName>
</protein>
<feature type="binding site" evidence="13">
    <location>
        <begin position="165"/>
        <end position="166"/>
    </location>
    <ligand>
        <name>(S)-2,3,4,5-tetrahydrodipicolinate</name>
        <dbReference type="ChEBI" id="CHEBI:16845"/>
    </ligand>
</feature>
<dbReference type="Gene3D" id="3.30.360.10">
    <property type="entry name" value="Dihydrodipicolinate Reductase, domain 2"/>
    <property type="match status" value="1"/>
</dbReference>
<dbReference type="InterPro" id="IPR022664">
    <property type="entry name" value="DapB_N_CS"/>
</dbReference>
<comment type="caution">
    <text evidence="16">The sequence shown here is derived from an EMBL/GenBank/DDBJ whole genome shotgun (WGS) entry which is preliminary data.</text>
</comment>
<dbReference type="Pfam" id="PF05173">
    <property type="entry name" value="DapB_C"/>
    <property type="match status" value="1"/>
</dbReference>
<comment type="catalytic activity">
    <reaction evidence="11 13">
        <text>(S)-2,3,4,5-tetrahydrodipicolinate + NADP(+) + H2O = (2S,4S)-4-hydroxy-2,3,4,5-tetrahydrodipicolinate + NADPH + H(+)</text>
        <dbReference type="Rhea" id="RHEA:35331"/>
        <dbReference type="ChEBI" id="CHEBI:15377"/>
        <dbReference type="ChEBI" id="CHEBI:15378"/>
        <dbReference type="ChEBI" id="CHEBI:16845"/>
        <dbReference type="ChEBI" id="CHEBI:57783"/>
        <dbReference type="ChEBI" id="CHEBI:58349"/>
        <dbReference type="ChEBI" id="CHEBI:67139"/>
        <dbReference type="EC" id="1.17.1.8"/>
    </reaction>
</comment>
<evidence type="ECO:0000256" key="7">
    <source>
        <dbReference type="ARBA" id="ARBA00023027"/>
    </source>
</evidence>
<organism evidence="16">
    <name type="scientific">Candidatus Atribacter allofermentans</name>
    <dbReference type="NCBI Taxonomy" id="1852833"/>
    <lineage>
        <taxon>Bacteria</taxon>
        <taxon>Pseudomonadati</taxon>
        <taxon>Atribacterota</taxon>
        <taxon>Atribacteria</taxon>
        <taxon>Atribacterales</taxon>
        <taxon>Atribacteraceae</taxon>
        <taxon>Atribacter</taxon>
    </lineage>
</organism>
<dbReference type="UniPathway" id="UPA00034">
    <property type="reaction ID" value="UER00018"/>
</dbReference>
<keyword evidence="2 13" id="KW-0963">Cytoplasm</keyword>
<comment type="subcellular location">
    <subcellularLocation>
        <location evidence="13">Cytoplasm</location>
    </subcellularLocation>
</comment>
<feature type="binding site" evidence="13">
    <location>
        <begin position="10"/>
        <end position="15"/>
    </location>
    <ligand>
        <name>NAD(+)</name>
        <dbReference type="ChEBI" id="CHEBI:57540"/>
    </ligand>
</feature>
<dbReference type="InterPro" id="IPR000846">
    <property type="entry name" value="DapB_N"/>
</dbReference>
<dbReference type="GO" id="GO:0009089">
    <property type="term" value="P:lysine biosynthetic process via diaminopimelate"/>
    <property type="evidence" value="ECO:0007669"/>
    <property type="project" value="UniProtKB-UniRule"/>
</dbReference>
<evidence type="ECO:0000259" key="15">
    <source>
        <dbReference type="Pfam" id="PF05173"/>
    </source>
</evidence>
<dbReference type="Proteomes" id="UP000485569">
    <property type="component" value="Unassembled WGS sequence"/>
</dbReference>
<feature type="domain" description="Dihydrodipicolinate reductase N-terminal" evidence="14">
    <location>
        <begin position="4"/>
        <end position="128"/>
    </location>
</feature>
<dbReference type="SUPFAM" id="SSF51735">
    <property type="entry name" value="NAD(P)-binding Rossmann-fold domains"/>
    <property type="match status" value="1"/>
</dbReference>
<dbReference type="GO" id="GO:0005829">
    <property type="term" value="C:cytosol"/>
    <property type="evidence" value="ECO:0007669"/>
    <property type="project" value="TreeGrafter"/>
</dbReference>
<keyword evidence="4 13" id="KW-0521">NADP</keyword>
<evidence type="ECO:0000256" key="4">
    <source>
        <dbReference type="ARBA" id="ARBA00022857"/>
    </source>
</evidence>
<comment type="similarity">
    <text evidence="1 13">Belongs to the DapB family.</text>
</comment>
<dbReference type="AlphaFoldDB" id="A0A1V5SML4"/>
<feature type="binding site" evidence="13">
    <location>
        <begin position="125"/>
        <end position="128"/>
    </location>
    <ligand>
        <name>NAD(+)</name>
        <dbReference type="ChEBI" id="CHEBI:57540"/>
    </ligand>
</feature>
<evidence type="ECO:0000256" key="1">
    <source>
        <dbReference type="ARBA" id="ARBA00006642"/>
    </source>
</evidence>
<evidence type="ECO:0000259" key="14">
    <source>
        <dbReference type="Pfam" id="PF01113"/>
    </source>
</evidence>
<name>A0A1V5SML4_9BACT</name>
<evidence type="ECO:0000256" key="8">
    <source>
        <dbReference type="ARBA" id="ARBA00023154"/>
    </source>
</evidence>
<feature type="domain" description="Dihydrodipicolinate reductase C-terminal" evidence="15">
    <location>
        <begin position="131"/>
        <end position="263"/>
    </location>
</feature>
<sequence>MKKIRVMITGVAGKMGQELVRAITQQKDMLLVAGCDISQVGKDAGEMCGIDAIGVIIEMDLGVTLREVRPDVVCDFTFGEALRKNLPLYLENRVNMVIGTTGLTPEELKNLEDECKQREIGCLVAPNFAIGAVLMMQFAQKTSQYMERAEIIEFHHPQKKDAPSGTAIKTAEGINEAKDQTYEEKSYELLPGSRGGHLGSVNIHSVRLSGFVASQEVIFGGEGQTLTIRHDSLSRVSFMPGILLAIRKMAKSKQFYYGLDKIMKL</sequence>
<comment type="subunit">
    <text evidence="13">Homotetramer.</text>
</comment>
<dbReference type="GO" id="GO:0008839">
    <property type="term" value="F:4-hydroxy-tetrahydrodipicolinate reductase"/>
    <property type="evidence" value="ECO:0007669"/>
    <property type="project" value="UniProtKB-UniRule"/>
</dbReference>
<comment type="function">
    <text evidence="13">Catalyzes the conversion of 4-hydroxy-tetrahydrodipicolinate (HTPA) to tetrahydrodipicolinate.</text>
</comment>
<keyword evidence="3 13" id="KW-0028">Amino-acid biosynthesis</keyword>
<accession>A0A1V5SML4</accession>
<comment type="catalytic activity">
    <reaction evidence="12 13">
        <text>(S)-2,3,4,5-tetrahydrodipicolinate + NAD(+) + H2O = (2S,4S)-4-hydroxy-2,3,4,5-tetrahydrodipicolinate + NADH + H(+)</text>
        <dbReference type="Rhea" id="RHEA:35323"/>
        <dbReference type="ChEBI" id="CHEBI:15377"/>
        <dbReference type="ChEBI" id="CHEBI:15378"/>
        <dbReference type="ChEBI" id="CHEBI:16845"/>
        <dbReference type="ChEBI" id="CHEBI:57540"/>
        <dbReference type="ChEBI" id="CHEBI:57945"/>
        <dbReference type="ChEBI" id="CHEBI:67139"/>
        <dbReference type="EC" id="1.17.1.8"/>
    </reaction>
</comment>
<evidence type="ECO:0000256" key="3">
    <source>
        <dbReference type="ARBA" id="ARBA00022605"/>
    </source>
</evidence>
<dbReference type="GO" id="GO:0051287">
    <property type="term" value="F:NAD binding"/>
    <property type="evidence" value="ECO:0007669"/>
    <property type="project" value="UniProtKB-UniRule"/>
</dbReference>
<dbReference type="InterPro" id="IPR023940">
    <property type="entry name" value="DHDPR_bac"/>
</dbReference>
<evidence type="ECO:0000313" key="16">
    <source>
        <dbReference type="EMBL" id="OQA55786.1"/>
    </source>
</evidence>
<dbReference type="SUPFAM" id="SSF55347">
    <property type="entry name" value="Glyceraldehyde-3-phosphate dehydrogenase-like, C-terminal domain"/>
    <property type="match status" value="1"/>
</dbReference>
<feature type="binding site" evidence="13">
    <location>
        <begin position="99"/>
        <end position="101"/>
    </location>
    <ligand>
        <name>NAD(+)</name>
        <dbReference type="ChEBI" id="CHEBI:57540"/>
    </ligand>
</feature>
<keyword evidence="7 13" id="KW-0520">NAD</keyword>
<evidence type="ECO:0000256" key="2">
    <source>
        <dbReference type="ARBA" id="ARBA00022490"/>
    </source>
</evidence>
<dbReference type="PANTHER" id="PTHR20836">
    <property type="entry name" value="DIHYDRODIPICOLINATE REDUCTASE"/>
    <property type="match status" value="1"/>
</dbReference>
<feature type="binding site" evidence="13">
    <location>
        <position position="156"/>
    </location>
    <ligand>
        <name>(S)-2,3,4,5-tetrahydrodipicolinate</name>
        <dbReference type="ChEBI" id="CHEBI:16845"/>
    </ligand>
</feature>
<dbReference type="EMBL" id="MWBQ01000140">
    <property type="protein sequence ID" value="OQA55786.1"/>
    <property type="molecule type" value="Genomic_DNA"/>
</dbReference>
<dbReference type="NCBIfam" id="TIGR00036">
    <property type="entry name" value="dapB"/>
    <property type="match status" value="1"/>
</dbReference>
<reference evidence="16" key="1">
    <citation type="submission" date="2017-02" db="EMBL/GenBank/DDBJ databases">
        <title>Delving into the versatile metabolic prowess of the omnipresent phylum Bacteroidetes.</title>
        <authorList>
            <person name="Nobu M.K."/>
            <person name="Mei R."/>
            <person name="Narihiro T."/>
            <person name="Kuroda K."/>
            <person name="Liu W.-T."/>
        </authorList>
    </citation>
    <scope>NUCLEOTIDE SEQUENCE</scope>
    <source>
        <strain evidence="16">ADurb.Bin276</strain>
    </source>
</reference>
<evidence type="ECO:0000256" key="12">
    <source>
        <dbReference type="ARBA" id="ARBA00049396"/>
    </source>
</evidence>
<dbReference type="PIRSF" id="PIRSF000161">
    <property type="entry name" value="DHPR"/>
    <property type="match status" value="1"/>
</dbReference>
<dbReference type="GO" id="GO:0016726">
    <property type="term" value="F:oxidoreductase activity, acting on CH or CH2 groups, NAD or NADP as acceptor"/>
    <property type="evidence" value="ECO:0007669"/>
    <property type="project" value="UniProtKB-UniRule"/>
</dbReference>
<evidence type="ECO:0000256" key="11">
    <source>
        <dbReference type="ARBA" id="ARBA00049080"/>
    </source>
</evidence>
<evidence type="ECO:0000256" key="6">
    <source>
        <dbReference type="ARBA" id="ARBA00023002"/>
    </source>
</evidence>
<evidence type="ECO:0000256" key="9">
    <source>
        <dbReference type="ARBA" id="ARBA00037922"/>
    </source>
</evidence>
<feature type="active site" description="Proton donor/acceptor" evidence="13">
    <location>
        <position position="155"/>
    </location>
</feature>
<dbReference type="GO" id="GO:0050661">
    <property type="term" value="F:NADP binding"/>
    <property type="evidence" value="ECO:0007669"/>
    <property type="project" value="UniProtKB-UniRule"/>
</dbReference>
<evidence type="ECO:0000256" key="5">
    <source>
        <dbReference type="ARBA" id="ARBA00022915"/>
    </source>
</evidence>
<dbReference type="CDD" id="cd02274">
    <property type="entry name" value="DHDPR_N"/>
    <property type="match status" value="1"/>
</dbReference>
<comment type="pathway">
    <text evidence="9 13">Amino-acid biosynthesis; L-lysine biosynthesis via DAP pathway; (S)-tetrahydrodipicolinate from L-aspartate: step 4/4.</text>
</comment>
<dbReference type="HAMAP" id="MF_00102">
    <property type="entry name" value="DapB"/>
    <property type="match status" value="1"/>
</dbReference>
<dbReference type="GO" id="GO:0019877">
    <property type="term" value="P:diaminopimelate biosynthetic process"/>
    <property type="evidence" value="ECO:0007669"/>
    <property type="project" value="UniProtKB-UniRule"/>
</dbReference>
<dbReference type="Pfam" id="PF01113">
    <property type="entry name" value="DapB_N"/>
    <property type="match status" value="1"/>
</dbReference>
<feature type="binding site" evidence="13">
    <location>
        <position position="42"/>
    </location>
    <ligand>
        <name>NADP(+)</name>
        <dbReference type="ChEBI" id="CHEBI:58349"/>
    </ligand>
</feature>
<dbReference type="EC" id="1.17.1.8" evidence="10 13"/>
<dbReference type="InterPro" id="IPR022663">
    <property type="entry name" value="DapB_C"/>
</dbReference>
<proteinExistence type="inferred from homology"/>
<keyword evidence="5 13" id="KW-0220">Diaminopimelate biosynthesis</keyword>
<gene>
    <name evidence="13 16" type="primary">dapB</name>
    <name evidence="16" type="ORF">BWY41_01589</name>
</gene>
<evidence type="ECO:0000256" key="13">
    <source>
        <dbReference type="HAMAP-Rule" id="MF_00102"/>
    </source>
</evidence>
<dbReference type="PROSITE" id="PS01298">
    <property type="entry name" value="DAPB"/>
    <property type="match status" value="1"/>
</dbReference>
<comment type="caution">
    <text evidence="13">Was originally thought to be a dihydrodipicolinate reductase (DHDPR), catalyzing the conversion of dihydrodipicolinate to tetrahydrodipicolinate. However, it was shown in E.coli that the substrate of the enzymatic reaction is not dihydrodipicolinate (DHDP) but in fact (2S,4S)-4-hydroxy-2,3,4,5-tetrahydrodipicolinic acid (HTPA), the product released by the DapA-catalyzed reaction.</text>
</comment>
<dbReference type="Gene3D" id="3.40.50.720">
    <property type="entry name" value="NAD(P)-binding Rossmann-like Domain"/>
    <property type="match status" value="1"/>
</dbReference>
<comment type="caution">
    <text evidence="13">Lacks conserved residue(s) required for the propagation of feature annotation.</text>
</comment>